<evidence type="ECO:0000259" key="1">
    <source>
        <dbReference type="Pfam" id="PF04049"/>
    </source>
</evidence>
<dbReference type="InterPro" id="IPR007192">
    <property type="entry name" value="APC8"/>
</dbReference>
<reference evidence="2" key="1">
    <citation type="submission" date="2020-05" db="UniProtKB">
        <authorList>
            <consortium name="EnsemblMetazoa"/>
        </authorList>
    </citation>
    <scope>IDENTIFICATION</scope>
    <source>
        <strain evidence="2">TTRI</strain>
    </source>
</reference>
<sequence length="109" mass="12781">MLEGIARKQYLNYYLAKIYFDVHEYDRAAHLVRNATSPVPTFLHLYATYMAVAKRRLDSTTDQSNLNDSGHIKDLVEILTSYVMLLKRMKLQKPDRVHSSISYWRQQAS</sequence>
<keyword evidence="3" id="KW-1185">Reference proteome</keyword>
<dbReference type="AlphaFoldDB" id="A0A1A9V248"/>
<dbReference type="VEuPathDB" id="VectorBase:GAUT023354"/>
<dbReference type="STRING" id="7395.A0A1A9V248"/>
<protein>
    <recommendedName>
        <fullName evidence="1">Cdc23 domain-containing protein</fullName>
    </recommendedName>
</protein>
<accession>A0A1A9V248</accession>
<organism evidence="2 3">
    <name type="scientific">Glossina austeni</name>
    <name type="common">Savannah tsetse fly</name>
    <dbReference type="NCBI Taxonomy" id="7395"/>
    <lineage>
        <taxon>Eukaryota</taxon>
        <taxon>Metazoa</taxon>
        <taxon>Ecdysozoa</taxon>
        <taxon>Arthropoda</taxon>
        <taxon>Hexapoda</taxon>
        <taxon>Insecta</taxon>
        <taxon>Pterygota</taxon>
        <taxon>Neoptera</taxon>
        <taxon>Endopterygota</taxon>
        <taxon>Diptera</taxon>
        <taxon>Brachycera</taxon>
        <taxon>Muscomorpha</taxon>
        <taxon>Hippoboscoidea</taxon>
        <taxon>Glossinidae</taxon>
        <taxon>Glossina</taxon>
    </lineage>
</organism>
<evidence type="ECO:0000313" key="2">
    <source>
        <dbReference type="EnsemblMetazoa" id="GAUT023354-PA"/>
    </source>
</evidence>
<dbReference type="Pfam" id="PF04049">
    <property type="entry name" value="ANAPC8"/>
    <property type="match status" value="1"/>
</dbReference>
<dbReference type="Gene3D" id="1.25.40.10">
    <property type="entry name" value="Tetratricopeptide repeat domain"/>
    <property type="match status" value="1"/>
</dbReference>
<dbReference type="Proteomes" id="UP000078200">
    <property type="component" value="Unassembled WGS sequence"/>
</dbReference>
<dbReference type="GO" id="GO:0005680">
    <property type="term" value="C:anaphase-promoting complex"/>
    <property type="evidence" value="ECO:0007669"/>
    <property type="project" value="InterPro"/>
</dbReference>
<name>A0A1A9V248_GLOAU</name>
<dbReference type="InterPro" id="IPR011990">
    <property type="entry name" value="TPR-like_helical_dom_sf"/>
</dbReference>
<feature type="domain" description="Cdc23" evidence="1">
    <location>
        <begin position="7"/>
        <end position="79"/>
    </location>
</feature>
<dbReference type="EnsemblMetazoa" id="GAUT023354-RA">
    <property type="protein sequence ID" value="GAUT023354-PA"/>
    <property type="gene ID" value="GAUT023354"/>
</dbReference>
<evidence type="ECO:0000313" key="3">
    <source>
        <dbReference type="Proteomes" id="UP000078200"/>
    </source>
</evidence>
<proteinExistence type="predicted"/>